<evidence type="ECO:0000256" key="3">
    <source>
        <dbReference type="ARBA" id="ARBA00022553"/>
    </source>
</evidence>
<keyword evidence="4" id="KW-0677">Repeat</keyword>
<dbReference type="Pfam" id="PF25541">
    <property type="entry name" value="TBCA_PH"/>
    <property type="match status" value="1"/>
</dbReference>
<feature type="compositionally biased region" description="Polar residues" evidence="6">
    <location>
        <begin position="1204"/>
        <end position="1215"/>
    </location>
</feature>
<feature type="region of interest" description="Disordered" evidence="6">
    <location>
        <begin position="1510"/>
        <end position="1595"/>
    </location>
</feature>
<feature type="compositionally biased region" description="Low complexity" evidence="6">
    <location>
        <begin position="198"/>
        <end position="208"/>
    </location>
</feature>
<dbReference type="InterPro" id="IPR057971">
    <property type="entry name" value="PKHA4-7_TBCA"/>
</dbReference>
<dbReference type="OrthoDB" id="43122at2759"/>
<feature type="domain" description="WW" evidence="8">
    <location>
        <begin position="37"/>
        <end position="70"/>
    </location>
</feature>
<feature type="compositionally biased region" description="Basic and acidic residues" evidence="6">
    <location>
        <begin position="1326"/>
        <end position="1335"/>
    </location>
</feature>
<dbReference type="FunFam" id="2.30.29.30:FF:000083">
    <property type="entry name" value="Pleckstrin homology domain-containing family A member 5"/>
    <property type="match status" value="1"/>
</dbReference>
<feature type="domain" description="WW" evidence="8">
    <location>
        <begin position="82"/>
        <end position="115"/>
    </location>
</feature>
<reference evidence="9" key="3">
    <citation type="submission" date="2025-09" db="UniProtKB">
        <authorList>
            <consortium name="Ensembl"/>
        </authorList>
    </citation>
    <scope>IDENTIFICATION</scope>
</reference>
<dbReference type="Gene3D" id="2.20.70.10">
    <property type="match status" value="2"/>
</dbReference>
<feature type="compositionally biased region" description="Low complexity" evidence="6">
    <location>
        <begin position="149"/>
        <end position="160"/>
    </location>
</feature>
<dbReference type="Pfam" id="PF00169">
    <property type="entry name" value="PH"/>
    <property type="match status" value="1"/>
</dbReference>
<dbReference type="FunFam" id="2.20.70.10:FF:000027">
    <property type="entry name" value="pleckstrin homology domain-containing family A member 5 isoform X1"/>
    <property type="match status" value="1"/>
</dbReference>
<dbReference type="SMART" id="SM00456">
    <property type="entry name" value="WW"/>
    <property type="match status" value="2"/>
</dbReference>
<dbReference type="PANTHER" id="PTHR12752">
    <property type="entry name" value="PHOSPHOINOSITOL 3-PHOSPHATE-BINDING PROTEIN"/>
    <property type="match status" value="1"/>
</dbReference>
<evidence type="ECO:0000256" key="4">
    <source>
        <dbReference type="ARBA" id="ARBA00022737"/>
    </source>
</evidence>
<proteinExistence type="predicted"/>
<organism evidence="9 10">
    <name type="scientific">Oreochromis niloticus</name>
    <name type="common">Nile tilapia</name>
    <name type="synonym">Tilapia nilotica</name>
    <dbReference type="NCBI Taxonomy" id="8128"/>
    <lineage>
        <taxon>Eukaryota</taxon>
        <taxon>Metazoa</taxon>
        <taxon>Chordata</taxon>
        <taxon>Craniata</taxon>
        <taxon>Vertebrata</taxon>
        <taxon>Euteleostomi</taxon>
        <taxon>Actinopterygii</taxon>
        <taxon>Neopterygii</taxon>
        <taxon>Teleostei</taxon>
        <taxon>Neoteleostei</taxon>
        <taxon>Acanthomorphata</taxon>
        <taxon>Ovalentaria</taxon>
        <taxon>Cichlomorphae</taxon>
        <taxon>Cichliformes</taxon>
        <taxon>Cichlidae</taxon>
        <taxon>African cichlids</taxon>
        <taxon>Pseudocrenilabrinae</taxon>
        <taxon>Oreochromini</taxon>
        <taxon>Oreochromis</taxon>
    </lineage>
</organism>
<dbReference type="SUPFAM" id="SSF51045">
    <property type="entry name" value="WW domain"/>
    <property type="match status" value="2"/>
</dbReference>
<feature type="compositionally biased region" description="Basic and acidic residues" evidence="6">
    <location>
        <begin position="1366"/>
        <end position="1379"/>
    </location>
</feature>
<dbReference type="InterPro" id="IPR011993">
    <property type="entry name" value="PH-like_dom_sf"/>
</dbReference>
<dbReference type="PANTHER" id="PTHR12752:SF3">
    <property type="entry name" value="PLECKSTRIN HOMOLOGY DOMAIN-CONTAINING FAMILY A MEMBER 5"/>
    <property type="match status" value="1"/>
</dbReference>
<reference evidence="9" key="2">
    <citation type="submission" date="2025-08" db="UniProtKB">
        <authorList>
            <consortium name="Ensembl"/>
        </authorList>
    </citation>
    <scope>IDENTIFICATION</scope>
</reference>
<dbReference type="PROSITE" id="PS01159">
    <property type="entry name" value="WW_DOMAIN_1"/>
    <property type="match status" value="1"/>
</dbReference>
<dbReference type="InterPro" id="IPR001202">
    <property type="entry name" value="WW_dom"/>
</dbReference>
<keyword evidence="10" id="KW-1185">Reference proteome</keyword>
<dbReference type="GeneTree" id="ENSGT00940000155728"/>
<feature type="coiled-coil region" evidence="5">
    <location>
        <begin position="1033"/>
        <end position="1060"/>
    </location>
</feature>
<dbReference type="InParanoid" id="A0A669BBB5"/>
<feature type="region of interest" description="Disordered" evidence="6">
    <location>
        <begin position="144"/>
        <end position="182"/>
    </location>
</feature>
<dbReference type="Proteomes" id="UP000005207">
    <property type="component" value="Linkage group LG17"/>
</dbReference>
<dbReference type="SMART" id="SM00233">
    <property type="entry name" value="PH"/>
    <property type="match status" value="1"/>
</dbReference>
<evidence type="ECO:0000256" key="5">
    <source>
        <dbReference type="SAM" id="Coils"/>
    </source>
</evidence>
<dbReference type="PROSITE" id="PS50003">
    <property type="entry name" value="PH_DOMAIN"/>
    <property type="match status" value="1"/>
</dbReference>
<feature type="region of interest" description="Disordered" evidence="6">
    <location>
        <begin position="1183"/>
        <end position="1344"/>
    </location>
</feature>
<dbReference type="CDD" id="cd00201">
    <property type="entry name" value="WW"/>
    <property type="match status" value="1"/>
</dbReference>
<comment type="subcellular location">
    <subcellularLocation>
        <location evidence="1">Cytoplasm</location>
    </subcellularLocation>
</comment>
<dbReference type="CDD" id="cd13248">
    <property type="entry name" value="PH_PEPP1_2_3"/>
    <property type="match status" value="1"/>
</dbReference>
<dbReference type="GO" id="GO:0080025">
    <property type="term" value="F:phosphatidylinositol-3,5-bisphosphate binding"/>
    <property type="evidence" value="ECO:0007669"/>
    <property type="project" value="TreeGrafter"/>
</dbReference>
<dbReference type="KEGG" id="onl:100703570"/>
<keyword evidence="5" id="KW-0175">Coiled coil</keyword>
<accession>A0A669BBB5</accession>
<name>A0A669BBB5_ORENI</name>
<evidence type="ECO:0000313" key="10">
    <source>
        <dbReference type="Proteomes" id="UP000005207"/>
    </source>
</evidence>
<keyword evidence="2" id="KW-0963">Cytoplasm</keyword>
<dbReference type="InterPro" id="IPR040392">
    <property type="entry name" value="PKHA4-7_PH"/>
</dbReference>
<protein>
    <submittedName>
        <fullName evidence="9">Pleckstrin homology domain containing, family A member 5</fullName>
    </submittedName>
</protein>
<feature type="domain" description="PH" evidence="7">
    <location>
        <begin position="231"/>
        <end position="330"/>
    </location>
</feature>
<dbReference type="OMA" id="NGAHTPD"/>
<evidence type="ECO:0000256" key="1">
    <source>
        <dbReference type="ARBA" id="ARBA00004496"/>
    </source>
</evidence>
<dbReference type="GO" id="GO:0005829">
    <property type="term" value="C:cytosol"/>
    <property type="evidence" value="ECO:0007669"/>
    <property type="project" value="TreeGrafter"/>
</dbReference>
<reference evidence="10" key="1">
    <citation type="submission" date="2012-01" db="EMBL/GenBank/DDBJ databases">
        <title>The Genome Sequence of Oreochromis niloticus (Nile Tilapia).</title>
        <authorList>
            <consortium name="Broad Institute Genome Assembly Team"/>
            <consortium name="Broad Institute Sequencing Platform"/>
            <person name="Di Palma F."/>
            <person name="Johnson J."/>
            <person name="Lander E.S."/>
            <person name="Lindblad-Toh K."/>
        </authorList>
    </citation>
    <scope>NUCLEOTIDE SEQUENCE [LARGE SCALE GENOMIC DNA]</scope>
</reference>
<keyword evidence="3" id="KW-0597">Phosphoprotein</keyword>
<dbReference type="Gene3D" id="2.30.29.30">
    <property type="entry name" value="Pleckstrin-homology domain (PH domain)/Phosphotyrosine-binding domain (PTB)"/>
    <property type="match status" value="1"/>
</dbReference>
<dbReference type="InterPro" id="IPR036020">
    <property type="entry name" value="WW_dom_sf"/>
</dbReference>
<dbReference type="Ensembl" id="ENSONIT00000050696.1">
    <property type="protein sequence ID" value="ENSONIP00000033033.1"/>
    <property type="gene ID" value="ENSONIG00000014192.2"/>
</dbReference>
<feature type="region of interest" description="Disordered" evidence="6">
    <location>
        <begin position="637"/>
        <end position="667"/>
    </location>
</feature>
<dbReference type="GeneID" id="100703570"/>
<feature type="compositionally biased region" description="Polar residues" evidence="6">
    <location>
        <begin position="637"/>
        <end position="646"/>
    </location>
</feature>
<evidence type="ECO:0000313" key="9">
    <source>
        <dbReference type="Ensembl" id="ENSONIP00000033033.1"/>
    </source>
</evidence>
<feature type="region of interest" description="Disordered" evidence="6">
    <location>
        <begin position="1366"/>
        <end position="1388"/>
    </location>
</feature>
<evidence type="ECO:0000256" key="2">
    <source>
        <dbReference type="ARBA" id="ARBA00022490"/>
    </source>
</evidence>
<feature type="region of interest" description="Disordered" evidence="6">
    <location>
        <begin position="198"/>
        <end position="228"/>
    </location>
</feature>
<gene>
    <name evidence="9" type="primary">plekha5</name>
</gene>
<dbReference type="GO" id="GO:0070273">
    <property type="term" value="F:phosphatidylinositol-4-phosphate binding"/>
    <property type="evidence" value="ECO:0007669"/>
    <property type="project" value="TreeGrafter"/>
</dbReference>
<sequence length="1595" mass="179513">MEVRARLARSRALQPIPVVKQSSKLDMAADPQPDWLSCLPSSWSYGVTRDGRIFFINEEAKSTTWLHPVTGEAVITGHRKTPDLPTGWEEGYTFEGARCFINHNERKVTCKHPVSGFPSQDNCIFVVNEHVNCGKFVHPEKPVEAVTRSAPKSSSEQGSSSDKKERPMSTMSEASNYTGGSDYSTFTGSPATTVTTAITTSTSSTRPSRSSRKVHNFGKRSNSIKRNPNAPVVKSSWLYKQDSTGMKLWKKRWFVLSDMCLFYYRDEKEDSILGSILLPSFHISMLSVDDHISRKYAFKATHPNMRTYYFCTDTAKEMESWMKVMTDAALVHTEPVRRADKLKGDQRRPQELNNLLNHRVLTRPEIQNNERNREPACQHSLSQVDDKWQKDVVKHNDQREQEYYTLQREGERYSLKKEGVSYMLQKDGDRYLLHKDGEKYLLRKNGEKYSLQKDEKVYTIHRDLEKCGVRKTDDKHGVTPAEEKYAPSKDGEKCLLAKDGEKYALQKVGDRHTLQKDGKKCLSQKEVKRQLSLKETERFSTMREKDNKYGTIQVMDKYSTMKEIKRYSSFREGDKYATLRDAEKYATVCDGDKYGFQRDPSTDRALTKINSIKLQPAQAAAIAAAVSASRQNQANISAQKPAQVSGSGCGTGEQQRDCSPTEVDGNLARVPVKSPAPVQEPEKGLSRTNSIQQLEHWVHPQRRGLDNNSKSVTSYQTLPRNMPSHRTQIVPRYPQGYRTLPRNSMMRPESICSVAGSVYDRALHPASTSAVSTTEKRKSMRDDTMWQLYEWQQRQAFSRQSLAQPPGVGHYGTLPSIKTMGNISQHAVAHSIPTSPSHGSLALYSTFSPSRQQVAQNHSSSHSEVSSPILRGDVTLDRRHRTHLAKYGYTPDRRSIAVGIPSQTITPQSLQGKTPEELTLLLIKLRRQQAELNSLREHTVAQLMAVGMEGHNAKTDVLFHHLQRNLIYLESQTKENEPLIFMIHTMIENSAPRPQLYQQTSSDDYKDSSFIQRPEEADIDTKLSRLCEQDKAVRMQEEKLQQLHREKHTLETALLSASQELSEQSDSNAAATQSLVQQRDVLQNGLLSTCRELSRVSTELECSWREYDLLEADVTLAKSNLLEQLEALGSPQTEPPSQRHIQIQKELWRIQDVMEALSKNKPQRSTNSSFLGSKPLSIQQKNEAVTQPLSPPKEGNSVPPARLSPSTTTHQTAPSSAPHHSHRGGPMPSHIYRPEDRKTGTRNGAHSQAPDYRLYKSEPELTTVNEEVDEANGEEKDKAETESKDSASSKVSPYRVGVIPPRTKSPMSPAESSTIASYVTLRKTKKPESRSDRPKSAVAQIGFGEREVGRTKMSVEEQLERLRRNQEALTLREKKKETPTRSPSFSKDNPFLILQSHIPAGIGAGADPLELEAALQQLKVEHKEQSRASVDAAGNCTERTLTVAKEMDTAEEVKNGKCEEVKQDGNTGLKSVEEPQVTMGRLEHELCESQKVVILDLGTKPQRVEIVNLEPFEDDESQEQDLTSSPTNATTENSFQIVEPETPSPEPEVEEMTQPSRGDKNLGKSLDSYNQLTADNKKHNSILASQTFTSVSSDT</sequence>
<dbReference type="GO" id="GO:0010314">
    <property type="term" value="F:phosphatidylinositol-5-phosphate binding"/>
    <property type="evidence" value="ECO:0007669"/>
    <property type="project" value="TreeGrafter"/>
</dbReference>
<dbReference type="SUPFAM" id="SSF50729">
    <property type="entry name" value="PH domain-like"/>
    <property type="match status" value="1"/>
</dbReference>
<dbReference type="PROSITE" id="PS50020">
    <property type="entry name" value="WW_DOMAIN_2"/>
    <property type="match status" value="2"/>
</dbReference>
<feature type="compositionally biased region" description="Basic and acidic residues" evidence="6">
    <location>
        <begin position="1273"/>
        <end position="1287"/>
    </location>
</feature>
<dbReference type="InterPro" id="IPR001849">
    <property type="entry name" value="PH_domain"/>
</dbReference>
<feature type="compositionally biased region" description="Polar residues" evidence="6">
    <location>
        <begin position="169"/>
        <end position="182"/>
    </location>
</feature>
<evidence type="ECO:0000259" key="7">
    <source>
        <dbReference type="PROSITE" id="PS50003"/>
    </source>
</evidence>
<feature type="compositionally biased region" description="Polar residues" evidence="6">
    <location>
        <begin position="1582"/>
        <end position="1595"/>
    </location>
</feature>
<evidence type="ECO:0000256" key="6">
    <source>
        <dbReference type="SAM" id="MobiDB-lite"/>
    </source>
</evidence>
<feature type="compositionally biased region" description="Polar residues" evidence="6">
    <location>
        <begin position="1520"/>
        <end position="1536"/>
    </location>
</feature>
<feature type="compositionally biased region" description="Basic residues" evidence="6">
    <location>
        <begin position="209"/>
        <end position="218"/>
    </location>
</feature>
<dbReference type="GO" id="GO:0032266">
    <property type="term" value="F:phosphatidylinositol-3-phosphate binding"/>
    <property type="evidence" value="ECO:0007669"/>
    <property type="project" value="TreeGrafter"/>
</dbReference>
<evidence type="ECO:0000259" key="8">
    <source>
        <dbReference type="PROSITE" id="PS50020"/>
    </source>
</evidence>